<dbReference type="EMBL" id="QKZQ01000010">
    <property type="protein sequence ID" value="PZX41928.1"/>
    <property type="molecule type" value="Genomic_DNA"/>
</dbReference>
<evidence type="ECO:0000259" key="1">
    <source>
        <dbReference type="Pfam" id="PF13649"/>
    </source>
</evidence>
<gene>
    <name evidence="2" type="ORF">LY56_02219</name>
</gene>
<evidence type="ECO:0000313" key="3">
    <source>
        <dbReference type="Proteomes" id="UP000249364"/>
    </source>
</evidence>
<reference evidence="2 3" key="1">
    <citation type="submission" date="2018-06" db="EMBL/GenBank/DDBJ databases">
        <title>Genomic Encyclopedia of Archaeal and Bacterial Type Strains, Phase II (KMG-II): from individual species to whole genera.</title>
        <authorList>
            <person name="Goeker M."/>
        </authorList>
    </citation>
    <scope>NUCLEOTIDE SEQUENCE [LARGE SCALE GENOMIC DNA]</scope>
    <source>
        <strain evidence="2 3">DSM 13087</strain>
    </source>
</reference>
<keyword evidence="2" id="KW-0808">Transferase</keyword>
<dbReference type="OrthoDB" id="9788660at2"/>
<keyword evidence="2" id="KW-0489">Methyltransferase</keyword>
<dbReference type="Proteomes" id="UP000249364">
    <property type="component" value="Unassembled WGS sequence"/>
</dbReference>
<dbReference type="GO" id="GO:0008168">
    <property type="term" value="F:methyltransferase activity"/>
    <property type="evidence" value="ECO:0007669"/>
    <property type="project" value="UniProtKB-KW"/>
</dbReference>
<sequence length="203" mass="22057">MSDKTHWNAVYSRKLDAELSWHQSDPSVSLDLMEKAGLAADTSVIDVGGGTSRIVDALVSRGLSDLTVLDVSQAALDATRARLGPDGRTVSWIAGDITLWWPARTYDLWHDRAVFHFLTDPKDQAAYIGTLTSALVTGGHAVIATFAPDGPETCSGLPVARYSPELLAETLGAGFSLIDQRFQSHTTPWGHPQSFQYSLFRRG</sequence>
<dbReference type="Gene3D" id="3.40.50.150">
    <property type="entry name" value="Vaccinia Virus protein VP39"/>
    <property type="match status" value="1"/>
</dbReference>
<dbReference type="PANTHER" id="PTHR12843">
    <property type="entry name" value="PROTEIN-LYSINE N-METHYLTRANSFERASE METTL10"/>
    <property type="match status" value="1"/>
</dbReference>
<dbReference type="InterPro" id="IPR041698">
    <property type="entry name" value="Methyltransf_25"/>
</dbReference>
<keyword evidence="3" id="KW-1185">Reference proteome</keyword>
<dbReference type="STRING" id="121821.GCA_001870675_03183"/>
<name>A0A2W7Q090_9RHOB</name>
<organism evidence="2 3">
    <name type="scientific">Roseinatronobacter thiooxidans</name>
    <dbReference type="NCBI Taxonomy" id="121821"/>
    <lineage>
        <taxon>Bacteria</taxon>
        <taxon>Pseudomonadati</taxon>
        <taxon>Pseudomonadota</taxon>
        <taxon>Alphaproteobacteria</taxon>
        <taxon>Rhodobacterales</taxon>
        <taxon>Paracoccaceae</taxon>
        <taxon>Roseinatronobacter</taxon>
    </lineage>
</organism>
<evidence type="ECO:0000313" key="2">
    <source>
        <dbReference type="EMBL" id="PZX41928.1"/>
    </source>
</evidence>
<dbReference type="SUPFAM" id="SSF53335">
    <property type="entry name" value="S-adenosyl-L-methionine-dependent methyltransferases"/>
    <property type="match status" value="1"/>
</dbReference>
<dbReference type="InterPro" id="IPR029063">
    <property type="entry name" value="SAM-dependent_MTases_sf"/>
</dbReference>
<accession>A0A2W7Q090</accession>
<protein>
    <submittedName>
        <fullName evidence="2">Methyltransferase family protein</fullName>
    </submittedName>
</protein>
<dbReference type="GO" id="GO:0032259">
    <property type="term" value="P:methylation"/>
    <property type="evidence" value="ECO:0007669"/>
    <property type="project" value="UniProtKB-KW"/>
</dbReference>
<dbReference type="Pfam" id="PF13649">
    <property type="entry name" value="Methyltransf_25"/>
    <property type="match status" value="1"/>
</dbReference>
<dbReference type="PANTHER" id="PTHR12843:SF5">
    <property type="entry name" value="EEF1A LYSINE METHYLTRANSFERASE 2"/>
    <property type="match status" value="1"/>
</dbReference>
<feature type="domain" description="Methyltransferase" evidence="1">
    <location>
        <begin position="44"/>
        <end position="139"/>
    </location>
</feature>
<comment type="caution">
    <text evidence="2">The sequence shown here is derived from an EMBL/GenBank/DDBJ whole genome shotgun (WGS) entry which is preliminary data.</text>
</comment>
<dbReference type="AlphaFoldDB" id="A0A2W7Q090"/>
<dbReference type="CDD" id="cd02440">
    <property type="entry name" value="AdoMet_MTases"/>
    <property type="match status" value="1"/>
</dbReference>
<proteinExistence type="predicted"/>
<dbReference type="RefSeq" id="WP_071470974.1">
    <property type="nucleotide sequence ID" value="NZ_MEHT01000046.1"/>
</dbReference>